<proteinExistence type="predicted"/>
<organism evidence="1 2">
    <name type="scientific">Popillia japonica</name>
    <name type="common">Japanese beetle</name>
    <dbReference type="NCBI Taxonomy" id="7064"/>
    <lineage>
        <taxon>Eukaryota</taxon>
        <taxon>Metazoa</taxon>
        <taxon>Ecdysozoa</taxon>
        <taxon>Arthropoda</taxon>
        <taxon>Hexapoda</taxon>
        <taxon>Insecta</taxon>
        <taxon>Pterygota</taxon>
        <taxon>Neoptera</taxon>
        <taxon>Endopterygota</taxon>
        <taxon>Coleoptera</taxon>
        <taxon>Polyphaga</taxon>
        <taxon>Scarabaeiformia</taxon>
        <taxon>Scarabaeidae</taxon>
        <taxon>Rutelinae</taxon>
        <taxon>Popillia</taxon>
    </lineage>
</organism>
<dbReference type="AlphaFoldDB" id="A0AAW1N431"/>
<comment type="caution">
    <text evidence="1">The sequence shown here is derived from an EMBL/GenBank/DDBJ whole genome shotgun (WGS) entry which is preliminary data.</text>
</comment>
<dbReference type="Proteomes" id="UP001458880">
    <property type="component" value="Unassembled WGS sequence"/>
</dbReference>
<evidence type="ECO:0000313" key="1">
    <source>
        <dbReference type="EMBL" id="KAK9754734.1"/>
    </source>
</evidence>
<gene>
    <name evidence="1" type="ORF">QE152_g996</name>
</gene>
<name>A0AAW1N431_POPJA</name>
<sequence>MSIQGRRESQLQQMVVSYNKLISKRNRCKTASEIATKFNHERRHPVSVKRRLVQGNLHGRVVARKPLLRCGNRMEKQGEFRNTGIGLWCSVKKNYGVEKSIKHLTRHSTSKKKLWSEKSILSVC</sequence>
<dbReference type="EMBL" id="JASPKY010000005">
    <property type="protein sequence ID" value="KAK9754734.1"/>
    <property type="molecule type" value="Genomic_DNA"/>
</dbReference>
<accession>A0AAW1N431</accession>
<evidence type="ECO:0000313" key="2">
    <source>
        <dbReference type="Proteomes" id="UP001458880"/>
    </source>
</evidence>
<reference evidence="1 2" key="1">
    <citation type="journal article" date="2024" name="BMC Genomics">
        <title>De novo assembly and annotation of Popillia japonica's genome with initial clues to its potential as an invasive pest.</title>
        <authorList>
            <person name="Cucini C."/>
            <person name="Boschi S."/>
            <person name="Funari R."/>
            <person name="Cardaioli E."/>
            <person name="Iannotti N."/>
            <person name="Marturano G."/>
            <person name="Paoli F."/>
            <person name="Bruttini M."/>
            <person name="Carapelli A."/>
            <person name="Frati F."/>
            <person name="Nardi F."/>
        </authorList>
    </citation>
    <scope>NUCLEOTIDE SEQUENCE [LARGE SCALE GENOMIC DNA]</scope>
    <source>
        <strain evidence="1">DMR45628</strain>
    </source>
</reference>
<keyword evidence="2" id="KW-1185">Reference proteome</keyword>
<evidence type="ECO:0008006" key="3">
    <source>
        <dbReference type="Google" id="ProtNLM"/>
    </source>
</evidence>
<protein>
    <recommendedName>
        <fullName evidence="3">Transposase Tc1-like domain-containing protein</fullName>
    </recommendedName>
</protein>